<keyword evidence="1" id="KW-1133">Transmembrane helix</keyword>
<keyword evidence="3" id="KW-1185">Reference proteome</keyword>
<proteinExistence type="predicted"/>
<feature type="transmembrane region" description="Helical" evidence="1">
    <location>
        <begin position="7"/>
        <end position="27"/>
    </location>
</feature>
<evidence type="ECO:0008006" key="4">
    <source>
        <dbReference type="Google" id="ProtNLM"/>
    </source>
</evidence>
<evidence type="ECO:0000313" key="3">
    <source>
        <dbReference type="Proteomes" id="UP001207930"/>
    </source>
</evidence>
<comment type="caution">
    <text evidence="2">The sequence shown here is derived from an EMBL/GenBank/DDBJ whole genome shotgun (WGS) entry which is preliminary data.</text>
</comment>
<gene>
    <name evidence="2" type="ORF">OKA04_08080</name>
</gene>
<evidence type="ECO:0000313" key="2">
    <source>
        <dbReference type="EMBL" id="MCW1884684.1"/>
    </source>
</evidence>
<dbReference type="Proteomes" id="UP001207930">
    <property type="component" value="Unassembled WGS sequence"/>
</dbReference>
<accession>A0ABT3FMX0</accession>
<sequence>METRFRLFRSLAFWAWVPGLVFLLWLWGKSSQQGFVATWTGSAGSFKFDSVGGALVVTRAPRGSYIDFGTEFWSDGWLTKEPLVPRWWARASVERRPDGMRHWVLPYWLLTAAYLVPWSAAVGWRWRRYRVAGAKVTE</sequence>
<protein>
    <recommendedName>
        <fullName evidence="4">DUF3592 domain-containing protein</fullName>
    </recommendedName>
</protein>
<dbReference type="EMBL" id="JAPDDS010000004">
    <property type="protein sequence ID" value="MCW1884684.1"/>
    <property type="molecule type" value="Genomic_DNA"/>
</dbReference>
<organism evidence="2 3">
    <name type="scientific">Luteolibacter flavescens</name>
    <dbReference type="NCBI Taxonomy" id="1859460"/>
    <lineage>
        <taxon>Bacteria</taxon>
        <taxon>Pseudomonadati</taxon>
        <taxon>Verrucomicrobiota</taxon>
        <taxon>Verrucomicrobiia</taxon>
        <taxon>Verrucomicrobiales</taxon>
        <taxon>Verrucomicrobiaceae</taxon>
        <taxon>Luteolibacter</taxon>
    </lineage>
</organism>
<name>A0ABT3FMX0_9BACT</name>
<keyword evidence="1" id="KW-0812">Transmembrane</keyword>
<reference evidence="2 3" key="1">
    <citation type="submission" date="2022-10" db="EMBL/GenBank/DDBJ databases">
        <title>Luteolibacter flavescens strain MCCC 1K03193, whole genome shotgun sequencing project.</title>
        <authorList>
            <person name="Zhao G."/>
            <person name="Shen L."/>
        </authorList>
    </citation>
    <scope>NUCLEOTIDE SEQUENCE [LARGE SCALE GENOMIC DNA]</scope>
    <source>
        <strain evidence="2 3">MCCC 1K03193</strain>
    </source>
</reference>
<evidence type="ECO:0000256" key="1">
    <source>
        <dbReference type="SAM" id="Phobius"/>
    </source>
</evidence>
<feature type="transmembrane region" description="Helical" evidence="1">
    <location>
        <begin position="105"/>
        <end position="126"/>
    </location>
</feature>
<keyword evidence="1" id="KW-0472">Membrane</keyword>